<evidence type="ECO:0000313" key="4">
    <source>
        <dbReference type="Proteomes" id="UP000756921"/>
    </source>
</evidence>
<feature type="signal peptide" evidence="2">
    <location>
        <begin position="1"/>
        <end position="17"/>
    </location>
</feature>
<gene>
    <name evidence="3" type="ORF">PMIN01_03788</name>
</gene>
<feature type="region of interest" description="Disordered" evidence="1">
    <location>
        <begin position="23"/>
        <end position="137"/>
    </location>
</feature>
<feature type="chain" id="PRO_5040328630" evidence="2">
    <location>
        <begin position="18"/>
        <end position="241"/>
    </location>
</feature>
<organism evidence="3 4">
    <name type="scientific">Paraphaeosphaeria minitans</name>
    <dbReference type="NCBI Taxonomy" id="565426"/>
    <lineage>
        <taxon>Eukaryota</taxon>
        <taxon>Fungi</taxon>
        <taxon>Dikarya</taxon>
        <taxon>Ascomycota</taxon>
        <taxon>Pezizomycotina</taxon>
        <taxon>Dothideomycetes</taxon>
        <taxon>Pleosporomycetidae</taxon>
        <taxon>Pleosporales</taxon>
        <taxon>Massarineae</taxon>
        <taxon>Didymosphaeriaceae</taxon>
        <taxon>Paraphaeosphaeria</taxon>
    </lineage>
</organism>
<reference evidence="3" key="1">
    <citation type="journal article" date="2020" name="Mol. Plant Microbe Interact.">
        <title>Genome Sequence of the Biocontrol Agent Coniothyrium minitans strain Conio (IMI 134523).</title>
        <authorList>
            <person name="Patel D."/>
            <person name="Shittu T.A."/>
            <person name="Baroncelli R."/>
            <person name="Muthumeenakshi S."/>
            <person name="Osborne T.H."/>
            <person name="Janganan T.K."/>
            <person name="Sreenivasaprasad S."/>
        </authorList>
    </citation>
    <scope>NUCLEOTIDE SEQUENCE</scope>
    <source>
        <strain evidence="3">Conio</strain>
    </source>
</reference>
<accession>A0A9P6KTQ0</accession>
<dbReference type="EMBL" id="WJXW01000003">
    <property type="protein sequence ID" value="KAF9738505.1"/>
    <property type="molecule type" value="Genomic_DNA"/>
</dbReference>
<dbReference type="Proteomes" id="UP000756921">
    <property type="component" value="Unassembled WGS sequence"/>
</dbReference>
<keyword evidence="4" id="KW-1185">Reference proteome</keyword>
<protein>
    <submittedName>
        <fullName evidence="3">Uncharacterized protein</fullName>
    </submittedName>
</protein>
<feature type="compositionally biased region" description="Low complexity" evidence="1">
    <location>
        <begin position="100"/>
        <end position="135"/>
    </location>
</feature>
<dbReference type="AlphaFoldDB" id="A0A9P6KTQ0"/>
<evidence type="ECO:0000256" key="1">
    <source>
        <dbReference type="SAM" id="MobiDB-lite"/>
    </source>
</evidence>
<comment type="caution">
    <text evidence="3">The sequence shown here is derived from an EMBL/GenBank/DDBJ whole genome shotgun (WGS) entry which is preliminary data.</text>
</comment>
<proteinExistence type="predicted"/>
<feature type="compositionally biased region" description="Low complexity" evidence="1">
    <location>
        <begin position="61"/>
        <end position="86"/>
    </location>
</feature>
<dbReference type="OrthoDB" id="2140240at2759"/>
<evidence type="ECO:0000256" key="2">
    <source>
        <dbReference type="SAM" id="SignalP"/>
    </source>
</evidence>
<evidence type="ECO:0000313" key="3">
    <source>
        <dbReference type="EMBL" id="KAF9738505.1"/>
    </source>
</evidence>
<name>A0A9P6KTQ0_9PLEO</name>
<feature type="compositionally biased region" description="Polar residues" evidence="1">
    <location>
        <begin position="87"/>
        <end position="99"/>
    </location>
</feature>
<feature type="compositionally biased region" description="Polar residues" evidence="1">
    <location>
        <begin position="33"/>
        <end position="55"/>
    </location>
</feature>
<sequence>MRFSLFVVAGLSTVATALPQRAADQGRFRGSRLSDQSAQDGSVQSVDLSGFQFPSASAMPGNAQAGIGQGAATEGNLNNQGGLPNQDAGNVNHNSTIPPGNNGQNQNGQNQNAGNQSGQNQNGGNQGGTNQPTGGFDASLVPYFGIEAGQSPDGTGNCLGLNNVKIPCSCPPDRQEFIQEIQAAAAAGNFEGVLIKFPLDDSGASKKARIGASIIVLQNLKGRGVGCPAASTTFLAQQAAA</sequence>
<keyword evidence="2" id="KW-0732">Signal</keyword>